<dbReference type="AlphaFoldDB" id="A0A242MV00"/>
<feature type="binding site" evidence="1">
    <location>
        <begin position="171"/>
        <end position="173"/>
    </location>
    <ligand>
        <name>substrate</name>
    </ligand>
</feature>
<gene>
    <name evidence="1" type="primary">eutB</name>
    <name evidence="2" type="ORF">PAMC26577_13425</name>
</gene>
<dbReference type="GO" id="GO:0031419">
    <property type="term" value="F:cobalamin binding"/>
    <property type="evidence" value="ECO:0007669"/>
    <property type="project" value="UniProtKB-UniRule"/>
</dbReference>
<feature type="binding site" evidence="1">
    <location>
        <position position="374"/>
    </location>
    <ligand>
        <name>substrate</name>
    </ligand>
</feature>
<keyword evidence="1" id="KW-0846">Cobalamin</keyword>
<evidence type="ECO:0000313" key="3">
    <source>
        <dbReference type="Proteomes" id="UP000195221"/>
    </source>
</evidence>
<feature type="binding site" evidence="1">
    <location>
        <position position="204"/>
    </location>
    <ligand>
        <name>substrate</name>
    </ligand>
</feature>
<feature type="binding site" evidence="1">
    <location>
        <position position="413"/>
    </location>
    <ligand>
        <name>adenosylcob(III)alamin</name>
        <dbReference type="ChEBI" id="CHEBI:18408"/>
    </ligand>
</feature>
<dbReference type="InterPro" id="IPR044939">
    <property type="entry name" value="EutB_dom_2_sf"/>
</dbReference>
<organism evidence="2 3">
    <name type="scientific">Caballeronia sordidicola</name>
    <name type="common">Burkholderia sordidicola</name>
    <dbReference type="NCBI Taxonomy" id="196367"/>
    <lineage>
        <taxon>Bacteria</taxon>
        <taxon>Pseudomonadati</taxon>
        <taxon>Pseudomonadota</taxon>
        <taxon>Betaproteobacteria</taxon>
        <taxon>Burkholderiales</taxon>
        <taxon>Burkholderiaceae</taxon>
        <taxon>Caballeronia</taxon>
    </lineage>
</organism>
<accession>A0A242MV00</accession>
<dbReference type="PIRSF" id="PIRSF018788">
    <property type="entry name" value="EutB"/>
    <property type="match status" value="1"/>
</dbReference>
<dbReference type="Gene3D" id="2.30.170.30">
    <property type="entry name" value="ethanolamine ammonia-lyase heavy chain domain like"/>
    <property type="match status" value="1"/>
</dbReference>
<dbReference type="InterPro" id="IPR010628">
    <property type="entry name" value="EutB"/>
</dbReference>
<dbReference type="Proteomes" id="UP000195221">
    <property type="component" value="Unassembled WGS sequence"/>
</dbReference>
<comment type="subunit">
    <text evidence="1">The basic unit is a heterodimer which dimerizes to form tetramers. The heterotetramers trimerize; 6 large subunits form a core ring with 6 small subunits projecting outwards.</text>
</comment>
<dbReference type="PANTHER" id="PTHR39329:SF1">
    <property type="entry name" value="ETHANOLAMINE AMMONIA-LYASE LARGE SUBUNIT"/>
    <property type="match status" value="1"/>
</dbReference>
<dbReference type="GO" id="GO:0031471">
    <property type="term" value="C:ethanolamine degradation polyhedral organelle"/>
    <property type="evidence" value="ECO:0007669"/>
    <property type="project" value="UniProtKB-UniRule"/>
</dbReference>
<dbReference type="InterPro" id="IPR044941">
    <property type="entry name" value="EutB_N_sf"/>
</dbReference>
<dbReference type="EMBL" id="NBTZ01000052">
    <property type="protein sequence ID" value="OTP75269.1"/>
    <property type="molecule type" value="Genomic_DNA"/>
</dbReference>
<dbReference type="GO" id="GO:0005829">
    <property type="term" value="C:cytosol"/>
    <property type="evidence" value="ECO:0007669"/>
    <property type="project" value="TreeGrafter"/>
</dbReference>
<dbReference type="UniPathway" id="UPA00560"/>
<evidence type="ECO:0000256" key="1">
    <source>
        <dbReference type="HAMAP-Rule" id="MF_00861"/>
    </source>
</evidence>
<comment type="subcellular location">
    <subcellularLocation>
        <location evidence="1">Bacterial microcompartment</location>
    </subcellularLocation>
</comment>
<dbReference type="GO" id="GO:0046336">
    <property type="term" value="P:ethanolamine catabolic process"/>
    <property type="evidence" value="ECO:0007669"/>
    <property type="project" value="UniProtKB-UniRule"/>
</dbReference>
<comment type="caution">
    <text evidence="2">The sequence shown here is derived from an EMBL/GenBank/DDBJ whole genome shotgun (WGS) entry which is preliminary data.</text>
</comment>
<dbReference type="GO" id="GO:0006520">
    <property type="term" value="P:amino acid metabolic process"/>
    <property type="evidence" value="ECO:0007669"/>
    <property type="project" value="InterPro"/>
</dbReference>
<keyword evidence="1" id="KW-1283">Bacterial microcompartment</keyword>
<dbReference type="PANTHER" id="PTHR39329">
    <property type="entry name" value="ETHANOLAMINE AMMONIA-LYASE HEAVY CHAIN"/>
    <property type="match status" value="1"/>
</dbReference>
<dbReference type="Pfam" id="PF06751">
    <property type="entry name" value="EutB"/>
    <property type="match status" value="1"/>
</dbReference>
<sequence>MDGRPEIKDHAMSYNETIGHRTYRFDDLKTLLARATPQRSGDQLAGVAAATEEERVAAKMALAQVPLRTFLSETVIPYESDEVTRLIIDEHCAQAFAEISHLTVGDFRNWLLADTTDTAALVRIAPGLTPEMVAAVSKLMRNQDLILAAKKRPVVTRFRNTIGLPGRMSVRLQPNHPTDDVKGIAASMLDGLMYGCGDAVIGINPASDSLNAITTLLVMIDDFRQRYEVPTQSCVLTHVTNTIAAIEKGAPVDLVFQSIAGTEKANASFGASLALLQEAYEAGLSLKRGTVGDNLMYFETGQGSALSADAHHGVDQQTCEVRAYAVARKFKPLLVNTVVGFIGPEYLYDGRQIIRAGLEDHFCGKLLGVPMGCDICYTNHAEADSDDMDTLLTLLGVANVNFIMGVPGADDIMLNYQSTSFHDALYVRNVLGLRRAPEFEAWLESMQIIDTRGALLSPSAPQPLLEWITT</sequence>
<name>A0A242MV00_CABSO</name>
<dbReference type="GO" id="GO:0009350">
    <property type="term" value="C:ethanolamine ammonia-lyase complex"/>
    <property type="evidence" value="ECO:0007669"/>
    <property type="project" value="UniProtKB-UniRule"/>
</dbReference>
<keyword evidence="1 2" id="KW-0456">Lyase</keyword>
<dbReference type="GO" id="GO:0008851">
    <property type="term" value="F:ethanolamine ammonia-lyase activity"/>
    <property type="evidence" value="ECO:0007669"/>
    <property type="project" value="UniProtKB-UniRule"/>
</dbReference>
<dbReference type="EC" id="4.3.1.7" evidence="1"/>
<comment type="catalytic activity">
    <reaction evidence="1">
        <text>ethanolamine = acetaldehyde + NH4(+)</text>
        <dbReference type="Rhea" id="RHEA:15313"/>
        <dbReference type="ChEBI" id="CHEBI:15343"/>
        <dbReference type="ChEBI" id="CHEBI:28938"/>
        <dbReference type="ChEBI" id="CHEBI:57603"/>
        <dbReference type="EC" id="4.3.1.7"/>
    </reaction>
</comment>
<feature type="binding site" evidence="1">
    <location>
        <position position="205"/>
    </location>
    <ligand>
        <name>adenosylcob(III)alamin</name>
        <dbReference type="ChEBI" id="CHEBI:18408"/>
    </ligand>
</feature>
<proteinExistence type="inferred from homology"/>
<dbReference type="Gene3D" id="3.20.20.70">
    <property type="entry name" value="Aldolase class I"/>
    <property type="match status" value="1"/>
</dbReference>
<dbReference type="NCBIfam" id="NF011649">
    <property type="entry name" value="PRK15067.1"/>
    <property type="match status" value="1"/>
</dbReference>
<feature type="binding site" evidence="1">
    <location>
        <position position="307"/>
    </location>
    <ligand>
        <name>adenosylcob(III)alamin</name>
        <dbReference type="ChEBI" id="CHEBI:18408"/>
    </ligand>
</feature>
<comment type="similarity">
    <text evidence="1">Belongs to the EutB family.</text>
</comment>
<comment type="function">
    <text evidence="1">Catalyzes the deamination of various vicinal amino-alcohols to oxo compounds. Allows this organism to utilize ethanolamine as the sole source of nitrogen and carbon in the presence of vitamin B12.</text>
</comment>
<feature type="binding site" evidence="1">
    <location>
        <position position="299"/>
    </location>
    <ligand>
        <name>substrate</name>
    </ligand>
</feature>
<dbReference type="FunFam" id="3.20.20.70:FF:000055">
    <property type="entry name" value="Ethanolamine ammonia-lyase heavy chain"/>
    <property type="match status" value="1"/>
</dbReference>
<comment type="cofactor">
    <cofactor evidence="1">
        <name>adenosylcob(III)alamin</name>
        <dbReference type="ChEBI" id="CHEBI:18408"/>
    </cofactor>
    <text evidence="1">Binds between the large and small subunits.</text>
</comment>
<feature type="binding site" evidence="1">
    <location>
        <position position="257"/>
    </location>
    <ligand>
        <name>adenosylcob(III)alamin</name>
        <dbReference type="ChEBI" id="CHEBI:18408"/>
    </ligand>
</feature>
<protein>
    <recommendedName>
        <fullName evidence="1">Ethanolamine ammonia-lyase large subunit</fullName>
        <shortName evidence="1">EAL large subunit</shortName>
        <ecNumber evidence="1">4.3.1.7</ecNumber>
    </recommendedName>
</protein>
<dbReference type="Gene3D" id="1.10.220.70">
    <property type="entry name" value="lyase"/>
    <property type="match status" value="1"/>
</dbReference>
<keyword evidence="1" id="KW-0170">Cobalt</keyword>
<dbReference type="HAMAP" id="MF_00861">
    <property type="entry name" value="EutB"/>
    <property type="match status" value="1"/>
</dbReference>
<reference evidence="2 3" key="1">
    <citation type="submission" date="2017-03" db="EMBL/GenBank/DDBJ databases">
        <title>Genome analysis of strain PAMC 26577.</title>
        <authorList>
            <person name="Oh H.-M."/>
            <person name="Yang J.-A."/>
        </authorList>
    </citation>
    <scope>NUCLEOTIDE SEQUENCE [LARGE SCALE GENOMIC DNA]</scope>
    <source>
        <strain evidence="2 3">PAMC 26577</strain>
    </source>
</reference>
<evidence type="ECO:0000313" key="2">
    <source>
        <dbReference type="EMBL" id="OTP75269.1"/>
    </source>
</evidence>
<dbReference type="InterPro" id="IPR013785">
    <property type="entry name" value="Aldolase_TIM"/>
</dbReference>
<comment type="pathway">
    <text evidence="1">Amine and polyamine degradation; ethanolamine degradation.</text>
</comment>